<sequence length="105" mass="11869">RRAGHLVAEAVWGEISTARATGVAKTPTMQHTPGLYEGYRPGNERCRTRALGSYARNASWRRASDRDRRRSAYRCRCYRRPAVEQQPGRPASPTPSRQRNAPFGL</sequence>
<protein>
    <submittedName>
        <fullName evidence="2">Uncharacterized protein</fullName>
    </submittedName>
</protein>
<evidence type="ECO:0000313" key="3">
    <source>
        <dbReference type="Proteomes" id="UP000035740"/>
    </source>
</evidence>
<feature type="non-terminal residue" evidence="2">
    <location>
        <position position="1"/>
    </location>
</feature>
<dbReference type="AlphaFoldDB" id="A0A0J8B174"/>
<organism evidence="2 3">
    <name type="scientific">Beta vulgaris subsp. vulgaris</name>
    <name type="common">Beet</name>
    <dbReference type="NCBI Taxonomy" id="3555"/>
    <lineage>
        <taxon>Eukaryota</taxon>
        <taxon>Viridiplantae</taxon>
        <taxon>Streptophyta</taxon>
        <taxon>Embryophyta</taxon>
        <taxon>Tracheophyta</taxon>
        <taxon>Spermatophyta</taxon>
        <taxon>Magnoliopsida</taxon>
        <taxon>eudicotyledons</taxon>
        <taxon>Gunneridae</taxon>
        <taxon>Pentapetalae</taxon>
        <taxon>Caryophyllales</taxon>
        <taxon>Chenopodiaceae</taxon>
        <taxon>Betoideae</taxon>
        <taxon>Beta</taxon>
    </lineage>
</organism>
<accession>A0A0J8B174</accession>
<gene>
    <name evidence="2" type="ORF">BVRB_029150</name>
</gene>
<feature type="region of interest" description="Disordered" evidence="1">
    <location>
        <begin position="79"/>
        <end position="105"/>
    </location>
</feature>
<dbReference type="Proteomes" id="UP000035740">
    <property type="component" value="Unassembled WGS sequence"/>
</dbReference>
<evidence type="ECO:0000313" key="2">
    <source>
        <dbReference type="EMBL" id="KMS93668.1"/>
    </source>
</evidence>
<evidence type="ECO:0000256" key="1">
    <source>
        <dbReference type="SAM" id="MobiDB-lite"/>
    </source>
</evidence>
<keyword evidence="3" id="KW-1185">Reference proteome</keyword>
<dbReference type="EMBL" id="KQ100175">
    <property type="protein sequence ID" value="KMS93668.1"/>
    <property type="molecule type" value="Genomic_DNA"/>
</dbReference>
<name>A0A0J8B174_BETVV</name>
<reference evidence="2 3" key="1">
    <citation type="journal article" date="2014" name="Nature">
        <title>The genome of the recently domesticated crop plant sugar beet (Beta vulgaris).</title>
        <authorList>
            <person name="Dohm J.C."/>
            <person name="Minoche A.E."/>
            <person name="Holtgrawe D."/>
            <person name="Capella-Gutierrez S."/>
            <person name="Zakrzewski F."/>
            <person name="Tafer H."/>
            <person name="Rupp O."/>
            <person name="Sorensen T.R."/>
            <person name="Stracke R."/>
            <person name="Reinhardt R."/>
            <person name="Goesmann A."/>
            <person name="Kraft T."/>
            <person name="Schulz B."/>
            <person name="Stadler P.F."/>
            <person name="Schmidt T."/>
            <person name="Gabaldon T."/>
            <person name="Lehrach H."/>
            <person name="Weisshaar B."/>
            <person name="Himmelbauer H."/>
        </authorList>
    </citation>
    <scope>NUCLEOTIDE SEQUENCE [LARGE SCALE GENOMIC DNA]</scope>
    <source>
        <tissue evidence="2">Taproot</tissue>
    </source>
</reference>
<feature type="region of interest" description="Disordered" evidence="1">
    <location>
        <begin position="22"/>
        <end position="42"/>
    </location>
</feature>
<proteinExistence type="predicted"/>
<dbReference type="Gramene" id="KMS93668">
    <property type="protein sequence ID" value="KMS93668"/>
    <property type="gene ID" value="BVRB_029150"/>
</dbReference>